<dbReference type="Gene3D" id="3.30.70.80">
    <property type="entry name" value="Peptidase S8 propeptide/proteinase inhibitor I9"/>
    <property type="match status" value="1"/>
</dbReference>
<reference evidence="3 4" key="1">
    <citation type="journal article" date="2018" name="BMC Genomics">
        <title>Genomic evidence for intraspecific hybridization in a clonal and extremely halotolerant yeast.</title>
        <authorList>
            <person name="Gostincar C."/>
            <person name="Stajich J.E."/>
            <person name="Zupancic J."/>
            <person name="Zalar P."/>
            <person name="Gunde-Cimerman N."/>
        </authorList>
    </citation>
    <scope>NUCLEOTIDE SEQUENCE [LARGE SCALE GENOMIC DNA]</scope>
    <source>
        <strain evidence="3 4">EXF-2682</strain>
    </source>
</reference>
<dbReference type="PANTHER" id="PTHR28288">
    <property type="entry name" value="PROTEASE B INHIBITOR 2"/>
    <property type="match status" value="1"/>
</dbReference>
<accession>A0A3M7DLT7</accession>
<dbReference type="InterPro" id="IPR052471">
    <property type="entry name" value="PBI_I9"/>
</dbReference>
<organism evidence="3 4">
    <name type="scientific">Hortaea werneckii</name>
    <name type="common">Black yeast</name>
    <name type="synonym">Cladosporium werneckii</name>
    <dbReference type="NCBI Taxonomy" id="91943"/>
    <lineage>
        <taxon>Eukaryota</taxon>
        <taxon>Fungi</taxon>
        <taxon>Dikarya</taxon>
        <taxon>Ascomycota</taxon>
        <taxon>Pezizomycotina</taxon>
        <taxon>Dothideomycetes</taxon>
        <taxon>Dothideomycetidae</taxon>
        <taxon>Mycosphaerellales</taxon>
        <taxon>Teratosphaeriaceae</taxon>
        <taxon>Hortaea</taxon>
    </lineage>
</organism>
<dbReference type="SUPFAM" id="SSF54897">
    <property type="entry name" value="Protease propeptides/inhibitors"/>
    <property type="match status" value="1"/>
</dbReference>
<comment type="similarity">
    <text evidence="1">Belongs to the protease inhibitor I9 family.</text>
</comment>
<feature type="signal peptide" evidence="2">
    <location>
        <begin position="1"/>
        <end position="19"/>
    </location>
</feature>
<evidence type="ECO:0000256" key="2">
    <source>
        <dbReference type="SAM" id="SignalP"/>
    </source>
</evidence>
<evidence type="ECO:0000256" key="1">
    <source>
        <dbReference type="ARBA" id="ARBA00038069"/>
    </source>
</evidence>
<gene>
    <name evidence="3" type="ORF">D0863_09402</name>
</gene>
<dbReference type="PANTHER" id="PTHR28288:SF1">
    <property type="entry name" value="INHIBITOR I9 DOMAIN-CONTAINING PROTEIN"/>
    <property type="match status" value="1"/>
</dbReference>
<dbReference type="GO" id="GO:0042144">
    <property type="term" value="P:vacuole fusion, non-autophagic"/>
    <property type="evidence" value="ECO:0007669"/>
    <property type="project" value="TreeGrafter"/>
</dbReference>
<dbReference type="GO" id="GO:0004866">
    <property type="term" value="F:endopeptidase inhibitor activity"/>
    <property type="evidence" value="ECO:0007669"/>
    <property type="project" value="TreeGrafter"/>
</dbReference>
<dbReference type="Proteomes" id="UP000269276">
    <property type="component" value="Unassembled WGS sequence"/>
</dbReference>
<dbReference type="OrthoDB" id="3888684at2759"/>
<dbReference type="EMBL" id="QWIP01000372">
    <property type="protein sequence ID" value="RMY65033.1"/>
    <property type="molecule type" value="Genomic_DNA"/>
</dbReference>
<protein>
    <recommendedName>
        <fullName evidence="5">Inhibitor I9 domain-containing protein</fullName>
    </recommendedName>
</protein>
<proteinExistence type="inferred from homology"/>
<comment type="caution">
    <text evidence="3">The sequence shown here is derived from an EMBL/GenBank/DDBJ whole genome shotgun (WGS) entry which is preliminary data.</text>
</comment>
<keyword evidence="2" id="KW-0732">Signal</keyword>
<dbReference type="InterPro" id="IPR037045">
    <property type="entry name" value="S8pro/Inhibitor_I9_sf"/>
</dbReference>
<dbReference type="AlphaFoldDB" id="A0A3M7DLT7"/>
<sequence>MKLQIAFLLIALFAVLSLAADSDRQVIVSYPKGTPQNIMDEAMEEIRKAVRFAQRDHGIWTSLTRGQGGMIEHEYSLIKGFVATGPAKIFETVKTMGEGHNVLVEEDKDVHAINS</sequence>
<evidence type="ECO:0000313" key="3">
    <source>
        <dbReference type="EMBL" id="RMY65033.1"/>
    </source>
</evidence>
<dbReference type="VEuPathDB" id="FungiDB:BTJ68_10153"/>
<feature type="chain" id="PRO_5017972436" description="Inhibitor I9 domain-containing protein" evidence="2">
    <location>
        <begin position="20"/>
        <end position="115"/>
    </location>
</feature>
<name>A0A3M7DLT7_HORWE</name>
<evidence type="ECO:0008006" key="5">
    <source>
        <dbReference type="Google" id="ProtNLM"/>
    </source>
</evidence>
<evidence type="ECO:0000313" key="4">
    <source>
        <dbReference type="Proteomes" id="UP000269276"/>
    </source>
</evidence>